<accession>A0A2T4Q3U2</accession>
<organism evidence="1 2">
    <name type="scientific">Staphylococcus warneri</name>
    <dbReference type="NCBI Taxonomy" id="1292"/>
    <lineage>
        <taxon>Bacteria</taxon>
        <taxon>Bacillati</taxon>
        <taxon>Bacillota</taxon>
        <taxon>Bacilli</taxon>
        <taxon>Bacillales</taxon>
        <taxon>Staphylococcaceae</taxon>
        <taxon>Staphylococcus</taxon>
    </lineage>
</organism>
<evidence type="ECO:0000313" key="2">
    <source>
        <dbReference type="Proteomes" id="UP000240717"/>
    </source>
</evidence>
<sequence>MSLNKEQRQITAKELQEHFDETTLSLKNIADELNISINDVSHVLQMKAPNKLFGNHLQQFIHLVWDVRDIMNENIWHTGKSPKEYTYLKGEKEDYWFLQQ</sequence>
<gene>
    <name evidence="1" type="ORF">BU085_00250</name>
</gene>
<comment type="caution">
    <text evidence="1">The sequence shown here is derived from an EMBL/GenBank/DDBJ whole genome shotgun (WGS) entry which is preliminary data.</text>
</comment>
<dbReference type="InterPro" id="IPR018757">
    <property type="entry name" value="DUF2316"/>
</dbReference>
<dbReference type="EMBL" id="PZEV01000001">
    <property type="protein sequence ID" value="PTI52683.1"/>
    <property type="molecule type" value="Genomic_DNA"/>
</dbReference>
<protein>
    <submittedName>
        <fullName evidence="1">DUF2316 domain-containing protein</fullName>
    </submittedName>
</protein>
<proteinExistence type="predicted"/>
<reference evidence="1 2" key="1">
    <citation type="journal article" date="2016" name="Front. Microbiol.">
        <title>Comprehensive Phylogenetic Analysis of Bovine Non-aureus Staphylococci Species Based on Whole-Genome Sequencing.</title>
        <authorList>
            <person name="Naushad S."/>
            <person name="Barkema H.W."/>
            <person name="Luby C."/>
            <person name="Condas L.A."/>
            <person name="Nobrega D.B."/>
            <person name="Carson D.A."/>
            <person name="De Buck J."/>
        </authorList>
    </citation>
    <scope>NUCLEOTIDE SEQUENCE [LARGE SCALE GENOMIC DNA]</scope>
    <source>
        <strain evidence="1 2">SNUC 2993</strain>
    </source>
</reference>
<dbReference type="RefSeq" id="WP_002450161.1">
    <property type="nucleotide sequence ID" value="NZ_CP054017.1"/>
</dbReference>
<dbReference type="Proteomes" id="UP000240717">
    <property type="component" value="Unassembled WGS sequence"/>
</dbReference>
<evidence type="ECO:0000313" key="1">
    <source>
        <dbReference type="EMBL" id="PTI52683.1"/>
    </source>
</evidence>
<dbReference type="AlphaFoldDB" id="A0A2T4Q3U2"/>
<dbReference type="STRING" id="1194526.A284_01610"/>
<dbReference type="Pfam" id="PF10078">
    <property type="entry name" value="DUF2316"/>
    <property type="match status" value="1"/>
</dbReference>
<name>A0A2T4Q3U2_STAWA</name>